<evidence type="ECO:0000313" key="2">
    <source>
        <dbReference type="EMBL" id="PKA39143.1"/>
    </source>
</evidence>
<dbReference type="SUPFAM" id="SSF54001">
    <property type="entry name" value="Cysteine proteinases"/>
    <property type="match status" value="1"/>
</dbReference>
<gene>
    <name evidence="2" type="ORF">CWR43_33785</name>
    <name evidence="3" type="ORF">N2599_17525</name>
</gene>
<reference evidence="2 4" key="2">
    <citation type="submission" date="2017-12" db="EMBL/GenBank/DDBJ databases">
        <title>Genome sequence of Rhizobium sullae HCNT1 isolated from Sulla coronaria nodules and featuring peculiar denitrification phenotypes.</title>
        <authorList>
            <person name="De Diego-Diaz B."/>
            <person name="Treu L."/>
            <person name="Campanaro S."/>
            <person name="Da Silva Duarte V."/>
            <person name="Basaglia M."/>
            <person name="Favaro L."/>
            <person name="Casella S."/>
            <person name="Squartini A."/>
        </authorList>
    </citation>
    <scope>NUCLEOTIDE SEQUENCE [LARGE SCALE GENOMIC DNA]</scope>
    <source>
        <strain evidence="2 4">HCNT1</strain>
    </source>
</reference>
<feature type="domain" description="Transglutaminase-like" evidence="1">
    <location>
        <begin position="94"/>
        <end position="150"/>
    </location>
</feature>
<name>A0A2N0CZ62_RHISU</name>
<evidence type="ECO:0000259" key="1">
    <source>
        <dbReference type="Pfam" id="PF01841"/>
    </source>
</evidence>
<reference evidence="3" key="3">
    <citation type="submission" date="2022-09" db="EMBL/GenBank/DDBJ databases">
        <title>Australian commercial rhizobial inoculants.</title>
        <authorList>
            <person name="Kohlmeier M.G."/>
            <person name="O'Hara G.W."/>
            <person name="Colombi E."/>
            <person name="Ramsay J.P."/>
            <person name="Terpolilli J."/>
        </authorList>
    </citation>
    <scope>NUCLEOTIDE SEQUENCE</scope>
    <source>
        <strain evidence="3">WSM1592</strain>
    </source>
</reference>
<dbReference type="Gene3D" id="3.10.620.30">
    <property type="match status" value="1"/>
</dbReference>
<dbReference type="AlphaFoldDB" id="A0A2N0CZ62"/>
<dbReference type="Proteomes" id="UP001060123">
    <property type="component" value="Chromosome"/>
</dbReference>
<protein>
    <submittedName>
        <fullName evidence="2 3">Transglutaminase</fullName>
    </submittedName>
</protein>
<dbReference type="InterPro" id="IPR002931">
    <property type="entry name" value="Transglutaminase-like"/>
</dbReference>
<evidence type="ECO:0000313" key="3">
    <source>
        <dbReference type="EMBL" id="UWU13906.1"/>
    </source>
</evidence>
<evidence type="ECO:0000313" key="4">
    <source>
        <dbReference type="Proteomes" id="UP000232164"/>
    </source>
</evidence>
<evidence type="ECO:0000313" key="5">
    <source>
        <dbReference type="Proteomes" id="UP001060123"/>
    </source>
</evidence>
<proteinExistence type="predicted"/>
<dbReference type="EMBL" id="PIQN01000032">
    <property type="protein sequence ID" value="PKA39143.1"/>
    <property type="molecule type" value="Genomic_DNA"/>
</dbReference>
<dbReference type="EMBL" id="CP104143">
    <property type="protein sequence ID" value="UWU13906.1"/>
    <property type="molecule type" value="Genomic_DNA"/>
</dbReference>
<dbReference type="Pfam" id="PF01841">
    <property type="entry name" value="Transglut_core"/>
    <property type="match status" value="1"/>
</dbReference>
<keyword evidence="5" id="KW-1185">Reference proteome</keyword>
<dbReference type="InterPro" id="IPR038765">
    <property type="entry name" value="Papain-like_cys_pep_sf"/>
</dbReference>
<sequence length="293" mass="32792">MEGLQNSLDFYSQAGPLTSGGQHAEALGALAGVAEVASALHGILIHDAWAQRYGQELTPARRAQSQLRSTQRMLDAIIEIDAAPLVVTRTPSQRAVGVCRHFAVLACASLRAQGIPARARCGFGMYFEPGKGVDHWITEYWSGRHWVSADFQIDDLQCSELKLDFDPLDLPRGKFLTAGEAWRLCRAHTADPGTFGIFDEGGFWFIAMNLVRDFAALNKMEMLPWDNWGLMPRPDEDISPDRAMLFDHLAMLTEEVDERFDEIRTLYQQDDKLHVPTRVFNGARKQIEDVAST</sequence>
<dbReference type="STRING" id="1041146.GCA_000427985_03124"/>
<dbReference type="Proteomes" id="UP000232164">
    <property type="component" value="Unassembled WGS sequence"/>
</dbReference>
<dbReference type="RefSeq" id="WP_027512039.1">
    <property type="nucleotide sequence ID" value="NZ_CP104143.1"/>
</dbReference>
<reference evidence="2 4" key="1">
    <citation type="submission" date="2017-11" db="EMBL/GenBank/DDBJ databases">
        <authorList>
            <person name="Han C.G."/>
        </authorList>
    </citation>
    <scope>NUCLEOTIDE SEQUENCE [LARGE SCALE GENOMIC DNA]</scope>
    <source>
        <strain evidence="2 4">HCNT1</strain>
    </source>
</reference>
<organism evidence="2 4">
    <name type="scientific">Rhizobium sullae</name>
    <name type="common">Rhizobium hedysari</name>
    <dbReference type="NCBI Taxonomy" id="50338"/>
    <lineage>
        <taxon>Bacteria</taxon>
        <taxon>Pseudomonadati</taxon>
        <taxon>Pseudomonadota</taxon>
        <taxon>Alphaproteobacteria</taxon>
        <taxon>Hyphomicrobiales</taxon>
        <taxon>Rhizobiaceae</taxon>
        <taxon>Rhizobium/Agrobacterium group</taxon>
        <taxon>Rhizobium</taxon>
    </lineage>
</organism>
<accession>A0A2N0CZ62</accession>